<organism evidence="2 3">
    <name type="scientific">Hyaloscypha bicolor E</name>
    <dbReference type="NCBI Taxonomy" id="1095630"/>
    <lineage>
        <taxon>Eukaryota</taxon>
        <taxon>Fungi</taxon>
        <taxon>Dikarya</taxon>
        <taxon>Ascomycota</taxon>
        <taxon>Pezizomycotina</taxon>
        <taxon>Leotiomycetes</taxon>
        <taxon>Helotiales</taxon>
        <taxon>Hyaloscyphaceae</taxon>
        <taxon>Hyaloscypha</taxon>
        <taxon>Hyaloscypha bicolor</taxon>
    </lineage>
</organism>
<gene>
    <name evidence="2" type="ORF">K444DRAFT_37743</name>
</gene>
<accession>A0A2J6T1I0</accession>
<feature type="region of interest" description="Disordered" evidence="1">
    <location>
        <begin position="106"/>
        <end position="136"/>
    </location>
</feature>
<dbReference type="AlphaFoldDB" id="A0A2J6T1I0"/>
<feature type="compositionally biased region" description="Basic and acidic residues" evidence="1">
    <location>
        <begin position="225"/>
        <end position="234"/>
    </location>
</feature>
<keyword evidence="3" id="KW-1185">Reference proteome</keyword>
<evidence type="ECO:0000256" key="1">
    <source>
        <dbReference type="SAM" id="MobiDB-lite"/>
    </source>
</evidence>
<feature type="region of interest" description="Disordered" evidence="1">
    <location>
        <begin position="216"/>
        <end position="248"/>
    </location>
</feature>
<protein>
    <submittedName>
        <fullName evidence="2">Uncharacterized protein</fullName>
    </submittedName>
</protein>
<reference evidence="2 3" key="1">
    <citation type="submission" date="2016-04" db="EMBL/GenBank/DDBJ databases">
        <title>A degradative enzymes factory behind the ericoid mycorrhizal symbiosis.</title>
        <authorList>
            <consortium name="DOE Joint Genome Institute"/>
            <person name="Martino E."/>
            <person name="Morin E."/>
            <person name="Grelet G."/>
            <person name="Kuo A."/>
            <person name="Kohler A."/>
            <person name="Daghino S."/>
            <person name="Barry K."/>
            <person name="Choi C."/>
            <person name="Cichocki N."/>
            <person name="Clum A."/>
            <person name="Copeland A."/>
            <person name="Hainaut M."/>
            <person name="Haridas S."/>
            <person name="Labutti K."/>
            <person name="Lindquist E."/>
            <person name="Lipzen A."/>
            <person name="Khouja H.-R."/>
            <person name="Murat C."/>
            <person name="Ohm R."/>
            <person name="Olson A."/>
            <person name="Spatafora J."/>
            <person name="Veneault-Fourrey C."/>
            <person name="Henrissat B."/>
            <person name="Grigoriev I."/>
            <person name="Martin F."/>
            <person name="Perotto S."/>
        </authorList>
    </citation>
    <scope>NUCLEOTIDE SEQUENCE [LARGE SCALE GENOMIC DNA]</scope>
    <source>
        <strain evidence="2 3">E</strain>
    </source>
</reference>
<name>A0A2J6T1I0_9HELO</name>
<sequence length="248" mass="27292">MSKKEMPAGPPDSYRSAFGGPLRRHLRHSAAPPSFPSHPLGVGYRPQSIAEACRACAVVRHASTPKSLISRSTSQSYEPSNWHTFQSLSQRLNWIVTVVITSKQQRGTCGPCLHSPQPDNPEPEPERQVSHVPRCKNPSPHWPLSHRCKAGPFTANPLFRFWENITSAIGILRHGVCLTLLEGFQENVRCGESDAPPFPMIQSTCFPPCPALLSPDVSSPIPGTETKESHDPKQSADTPRTDPQTVVR</sequence>
<dbReference type="GeneID" id="36580399"/>
<evidence type="ECO:0000313" key="3">
    <source>
        <dbReference type="Proteomes" id="UP000235371"/>
    </source>
</evidence>
<feature type="region of interest" description="Disordered" evidence="1">
    <location>
        <begin position="1"/>
        <end position="20"/>
    </location>
</feature>
<feature type="compositionally biased region" description="Polar residues" evidence="1">
    <location>
        <begin position="235"/>
        <end position="248"/>
    </location>
</feature>
<dbReference type="EMBL" id="KZ613847">
    <property type="protein sequence ID" value="PMD56877.1"/>
    <property type="molecule type" value="Genomic_DNA"/>
</dbReference>
<proteinExistence type="predicted"/>
<dbReference type="Proteomes" id="UP000235371">
    <property type="component" value="Unassembled WGS sequence"/>
</dbReference>
<dbReference type="RefSeq" id="XP_024733781.1">
    <property type="nucleotide sequence ID" value="XM_024872318.1"/>
</dbReference>
<dbReference type="InParanoid" id="A0A2J6T1I0"/>
<evidence type="ECO:0000313" key="2">
    <source>
        <dbReference type="EMBL" id="PMD56877.1"/>
    </source>
</evidence>